<keyword evidence="1" id="KW-0560">Oxidoreductase</keyword>
<gene>
    <name evidence="3" type="ORF">HKBW3S03_01530</name>
</gene>
<dbReference type="PANTHER" id="PTHR43189">
    <property type="entry name" value="ZINC-TYPE ALCOHOL DEHYDROGENASE-LIKE PROTEIN C1198.01-RELATED"/>
    <property type="match status" value="1"/>
</dbReference>
<dbReference type="PANTHER" id="PTHR43189:SF1">
    <property type="entry name" value="ZINC-TYPE ALCOHOL DEHYDROGENASE-LIKE PROTEIN C1198.01"/>
    <property type="match status" value="1"/>
</dbReference>
<feature type="non-terminal residue" evidence="3">
    <location>
        <position position="1"/>
    </location>
</feature>
<dbReference type="Gene3D" id="3.90.180.10">
    <property type="entry name" value="Medium-chain alcohol dehydrogenases, catalytic domain"/>
    <property type="match status" value="1"/>
</dbReference>
<dbReference type="Proteomes" id="UP000574717">
    <property type="component" value="Unassembled WGS sequence"/>
</dbReference>
<evidence type="ECO:0000313" key="3">
    <source>
        <dbReference type="EMBL" id="GFP20027.1"/>
    </source>
</evidence>
<evidence type="ECO:0000256" key="1">
    <source>
        <dbReference type="ARBA" id="ARBA00023002"/>
    </source>
</evidence>
<dbReference type="SUPFAM" id="SSF50129">
    <property type="entry name" value="GroES-like"/>
    <property type="match status" value="1"/>
</dbReference>
<proteinExistence type="predicted"/>
<comment type="caution">
    <text evidence="3">The sequence shown here is derived from an EMBL/GenBank/DDBJ whole genome shotgun (WGS) entry which is preliminary data.</text>
</comment>
<feature type="domain" description="Alcohol dehydrogenase-like N-terminal" evidence="2">
    <location>
        <begin position="24"/>
        <end position="80"/>
    </location>
</feature>
<sequence length="89" mass="9818">KAVVMPEQGKIEIREFPFPDHLEDGAMIVRPIMSGICGTDKHAFRGESVQYAGTEREIFGSYPVIPGHESVAVVVEITPKAMSDIELYV</sequence>
<evidence type="ECO:0000259" key="2">
    <source>
        <dbReference type="Pfam" id="PF08240"/>
    </source>
</evidence>
<accession>A0A6V8NIZ2</accession>
<dbReference type="EMBL" id="BLRU01000218">
    <property type="protein sequence ID" value="GFP20027.1"/>
    <property type="molecule type" value="Genomic_DNA"/>
</dbReference>
<organism evidence="3 4">
    <name type="scientific">Candidatus Hakubella thermalkaliphila</name>
    <dbReference type="NCBI Taxonomy" id="2754717"/>
    <lineage>
        <taxon>Bacteria</taxon>
        <taxon>Bacillati</taxon>
        <taxon>Actinomycetota</taxon>
        <taxon>Actinomycetota incertae sedis</taxon>
        <taxon>Candidatus Hakubellales</taxon>
        <taxon>Candidatus Hakubellaceae</taxon>
        <taxon>Candidatus Hakubella</taxon>
    </lineage>
</organism>
<protein>
    <submittedName>
        <fullName evidence="3">L-iditol 2-dehydrogenase</fullName>
    </submittedName>
</protein>
<dbReference type="AlphaFoldDB" id="A0A6V8NIZ2"/>
<dbReference type="GO" id="GO:0016491">
    <property type="term" value="F:oxidoreductase activity"/>
    <property type="evidence" value="ECO:0007669"/>
    <property type="project" value="UniProtKB-KW"/>
</dbReference>
<dbReference type="InterPro" id="IPR013154">
    <property type="entry name" value="ADH-like_N"/>
</dbReference>
<name>A0A6V8NIZ2_9ACTN</name>
<reference evidence="3 4" key="1">
    <citation type="journal article" date="2020" name="Front. Microbiol.">
        <title>Single-cell genomics of novel Actinobacteria with the Wood-Ljungdahl pathway discovered in a serpentinizing system.</title>
        <authorList>
            <person name="Merino N."/>
            <person name="Kawai M."/>
            <person name="Boyd E.S."/>
            <person name="Colman D.R."/>
            <person name="McGlynn S.E."/>
            <person name="Nealson K.H."/>
            <person name="Kurokawa K."/>
            <person name="Hongoh Y."/>
        </authorList>
    </citation>
    <scope>NUCLEOTIDE SEQUENCE [LARGE SCALE GENOMIC DNA]</scope>
    <source>
        <strain evidence="3 4">S03</strain>
    </source>
</reference>
<dbReference type="InterPro" id="IPR011032">
    <property type="entry name" value="GroES-like_sf"/>
</dbReference>
<evidence type="ECO:0000313" key="4">
    <source>
        <dbReference type="Proteomes" id="UP000574717"/>
    </source>
</evidence>
<dbReference type="Pfam" id="PF08240">
    <property type="entry name" value="ADH_N"/>
    <property type="match status" value="1"/>
</dbReference>